<keyword evidence="3" id="KW-1185">Reference proteome</keyword>
<gene>
    <name evidence="2" type="ORF">ABVQ20_10250</name>
</gene>
<dbReference type="RefSeq" id="WP_354459384.1">
    <property type="nucleotide sequence ID" value="NZ_JBEWSZ010000001.1"/>
</dbReference>
<dbReference type="Proteomes" id="UP001548832">
    <property type="component" value="Unassembled WGS sequence"/>
</dbReference>
<accession>A0ABV2DBI0</accession>
<evidence type="ECO:0000313" key="3">
    <source>
        <dbReference type="Proteomes" id="UP001548832"/>
    </source>
</evidence>
<proteinExistence type="predicted"/>
<organism evidence="2 3">
    <name type="scientific">Mesorhizobium shangrilense</name>
    <dbReference type="NCBI Taxonomy" id="460060"/>
    <lineage>
        <taxon>Bacteria</taxon>
        <taxon>Pseudomonadati</taxon>
        <taxon>Pseudomonadota</taxon>
        <taxon>Alphaproteobacteria</taxon>
        <taxon>Hyphomicrobiales</taxon>
        <taxon>Phyllobacteriaceae</taxon>
        <taxon>Mesorhizobium</taxon>
    </lineage>
</organism>
<comment type="caution">
    <text evidence="2">The sequence shown here is derived from an EMBL/GenBank/DDBJ whole genome shotgun (WGS) entry which is preliminary data.</text>
</comment>
<evidence type="ECO:0000256" key="1">
    <source>
        <dbReference type="SAM" id="MobiDB-lite"/>
    </source>
</evidence>
<feature type="compositionally biased region" description="Basic residues" evidence="1">
    <location>
        <begin position="59"/>
        <end position="74"/>
    </location>
</feature>
<protein>
    <submittedName>
        <fullName evidence="2">Uncharacterized protein</fullName>
    </submittedName>
</protein>
<feature type="region of interest" description="Disordered" evidence="1">
    <location>
        <begin position="57"/>
        <end position="87"/>
    </location>
</feature>
<sequence length="87" mass="8977">MAGDKGETIESVSAEVNRLGSLLSKQAQQIISMSSRLNDLELMLSGKMDLALRSDAVRIRGKGKGKGGKGKGKGKGGNYDPDGGGQA</sequence>
<reference evidence="2 3" key="1">
    <citation type="submission" date="2024-06" db="EMBL/GenBank/DDBJ databases">
        <authorList>
            <person name="Kim D.-U."/>
        </authorList>
    </citation>
    <scope>NUCLEOTIDE SEQUENCE [LARGE SCALE GENOMIC DNA]</scope>
    <source>
        <strain evidence="2 3">KACC15460</strain>
    </source>
</reference>
<evidence type="ECO:0000313" key="2">
    <source>
        <dbReference type="EMBL" id="MET2827354.1"/>
    </source>
</evidence>
<dbReference type="EMBL" id="JBEWSZ010000001">
    <property type="protein sequence ID" value="MET2827354.1"/>
    <property type="molecule type" value="Genomic_DNA"/>
</dbReference>
<name>A0ABV2DBI0_9HYPH</name>